<feature type="non-terminal residue" evidence="3">
    <location>
        <position position="85"/>
    </location>
</feature>
<feature type="region of interest" description="Disordered" evidence="1">
    <location>
        <begin position="1"/>
        <end position="85"/>
    </location>
</feature>
<sequence>MREQNSTGHPNAFLTQSIPSYHENDPEGGYRGTGFSVKFNTKTDGSISRNRSRFDDQHLEQEGNESTKRKVLRSHQPSNLALSNG</sequence>
<dbReference type="EMBL" id="CAJOBH010015520">
    <property type="protein sequence ID" value="CAF4187885.1"/>
    <property type="molecule type" value="Genomic_DNA"/>
</dbReference>
<gene>
    <name evidence="2" type="ORF">BYL167_LOCUS23111</name>
    <name evidence="3" type="ORF">GIL414_LOCUS26372</name>
</gene>
<organism evidence="3 4">
    <name type="scientific">Rotaria magnacalcarata</name>
    <dbReference type="NCBI Taxonomy" id="392030"/>
    <lineage>
        <taxon>Eukaryota</taxon>
        <taxon>Metazoa</taxon>
        <taxon>Spiralia</taxon>
        <taxon>Gnathifera</taxon>
        <taxon>Rotifera</taxon>
        <taxon>Eurotatoria</taxon>
        <taxon>Bdelloidea</taxon>
        <taxon>Philodinida</taxon>
        <taxon>Philodinidae</taxon>
        <taxon>Rotaria</taxon>
    </lineage>
</organism>
<dbReference type="AlphaFoldDB" id="A0A8S2TZS3"/>
<feature type="compositionally biased region" description="Polar residues" evidence="1">
    <location>
        <begin position="38"/>
        <end position="49"/>
    </location>
</feature>
<feature type="compositionally biased region" description="Polar residues" evidence="1">
    <location>
        <begin position="75"/>
        <end position="85"/>
    </location>
</feature>
<dbReference type="Proteomes" id="UP000681720">
    <property type="component" value="Unassembled WGS sequence"/>
</dbReference>
<protein>
    <submittedName>
        <fullName evidence="3">Uncharacterized protein</fullName>
    </submittedName>
</protein>
<evidence type="ECO:0000313" key="2">
    <source>
        <dbReference type="EMBL" id="CAF4187885.1"/>
    </source>
</evidence>
<evidence type="ECO:0000313" key="4">
    <source>
        <dbReference type="Proteomes" id="UP000681720"/>
    </source>
</evidence>
<feature type="compositionally biased region" description="Basic and acidic residues" evidence="1">
    <location>
        <begin position="52"/>
        <end position="68"/>
    </location>
</feature>
<accession>A0A8S2TZS3</accession>
<evidence type="ECO:0000313" key="3">
    <source>
        <dbReference type="EMBL" id="CAF4313185.1"/>
    </source>
</evidence>
<name>A0A8S2TZS3_9BILA</name>
<dbReference type="Proteomes" id="UP000681967">
    <property type="component" value="Unassembled WGS sequence"/>
</dbReference>
<evidence type="ECO:0000256" key="1">
    <source>
        <dbReference type="SAM" id="MobiDB-lite"/>
    </source>
</evidence>
<dbReference type="EMBL" id="CAJOBJ010038425">
    <property type="protein sequence ID" value="CAF4313185.1"/>
    <property type="molecule type" value="Genomic_DNA"/>
</dbReference>
<reference evidence="3" key="1">
    <citation type="submission" date="2021-02" db="EMBL/GenBank/DDBJ databases">
        <authorList>
            <person name="Nowell W R."/>
        </authorList>
    </citation>
    <scope>NUCLEOTIDE SEQUENCE</scope>
</reference>
<feature type="compositionally biased region" description="Polar residues" evidence="1">
    <location>
        <begin position="1"/>
        <end position="19"/>
    </location>
</feature>
<comment type="caution">
    <text evidence="3">The sequence shown here is derived from an EMBL/GenBank/DDBJ whole genome shotgun (WGS) entry which is preliminary data.</text>
</comment>
<proteinExistence type="predicted"/>